<keyword evidence="1" id="KW-0378">Hydrolase</keyword>
<dbReference type="SUPFAM" id="SSF101386">
    <property type="entry name" value="all-alpha NTP pyrophosphatases"/>
    <property type="match status" value="1"/>
</dbReference>
<name>A0A069PLK4_9BURK</name>
<proteinExistence type="predicted"/>
<reference evidence="1 2" key="1">
    <citation type="submission" date="2014-03" db="EMBL/GenBank/DDBJ databases">
        <title>Draft Genome Sequences of Four Burkholderia Strains.</title>
        <authorList>
            <person name="Liu X.Y."/>
            <person name="Li C.X."/>
            <person name="Xu J.H."/>
        </authorList>
    </citation>
    <scope>NUCLEOTIDE SEQUENCE [LARGE SCALE GENOMIC DNA]</scope>
    <source>
        <strain evidence="1 2">DSM 50014</strain>
    </source>
</reference>
<evidence type="ECO:0000313" key="1">
    <source>
        <dbReference type="EMBL" id="KDR41573.1"/>
    </source>
</evidence>
<accession>A0A069PLK4</accession>
<comment type="caution">
    <text evidence="1">The sequence shown here is derived from an EMBL/GenBank/DDBJ whole genome shotgun (WGS) entry which is preliminary data.</text>
</comment>
<dbReference type="Gene3D" id="1.10.287.1080">
    <property type="entry name" value="MazG-like"/>
    <property type="match status" value="1"/>
</dbReference>
<dbReference type="Proteomes" id="UP000027466">
    <property type="component" value="Unassembled WGS sequence"/>
</dbReference>
<protein>
    <submittedName>
        <fullName evidence="1">Nucleotide pyrophosphohydrolase</fullName>
    </submittedName>
</protein>
<keyword evidence="2" id="KW-1185">Reference proteome</keyword>
<dbReference type="EMBL" id="JFHC01000026">
    <property type="protein sequence ID" value="KDR41573.1"/>
    <property type="molecule type" value="Genomic_DNA"/>
</dbReference>
<dbReference type="STRING" id="60547.GCA_000751215_06295"/>
<dbReference type="RefSeq" id="WP_051672610.1">
    <property type="nucleotide sequence ID" value="NZ_CCNS02000124.1"/>
</dbReference>
<sequence>MNMSELTIGEMCDRQYDWVERMGWHNKTVLEALALIASEVGEAVNECRGDKPTDAFGEELADIILRVADLAKWQEIDLESEIVRKMAINEHRGTRGRRI</sequence>
<dbReference type="GO" id="GO:0016787">
    <property type="term" value="F:hydrolase activity"/>
    <property type="evidence" value="ECO:0007669"/>
    <property type="project" value="UniProtKB-KW"/>
</dbReference>
<evidence type="ECO:0000313" key="2">
    <source>
        <dbReference type="Proteomes" id="UP000027466"/>
    </source>
</evidence>
<organism evidence="1 2">
    <name type="scientific">Caballeronia glathei</name>
    <dbReference type="NCBI Taxonomy" id="60547"/>
    <lineage>
        <taxon>Bacteria</taxon>
        <taxon>Pseudomonadati</taxon>
        <taxon>Pseudomonadota</taxon>
        <taxon>Betaproteobacteria</taxon>
        <taxon>Burkholderiales</taxon>
        <taxon>Burkholderiaceae</taxon>
        <taxon>Caballeronia</taxon>
    </lineage>
</organism>
<gene>
    <name evidence="1" type="ORF">BG61_17035</name>
</gene>
<dbReference type="AlphaFoldDB" id="A0A069PLK4"/>